<keyword evidence="6" id="KW-0999">Mitochondrion inner membrane</keyword>
<dbReference type="OrthoDB" id="2261329at2759"/>
<comment type="similarity">
    <text evidence="3">Belongs to the Tim17/Tim22/Tim23 family.</text>
</comment>
<keyword evidence="10" id="KW-0496">Mitochondrion</keyword>
<reference evidence="14 16" key="2">
    <citation type="submission" date="2018-11" db="EMBL/GenBank/DDBJ databases">
        <authorList>
            <consortium name="Pathogen Informatics"/>
        </authorList>
    </citation>
    <scope>NUCLEOTIDE SEQUENCE [LARGE SCALE GENOMIC DNA]</scope>
</reference>
<sequence length="182" mass="19279">MLNVVDRPYRIGDDVGGAYALGLIGGSIFQSYSGYKNSPRGQKLRGIFREVRSRAPLTGVQFAAWGGMFSAIDCTLEDPINSIVSGGLTGAFLAVRSGPKMMLGSAIVGSMILAMIEGVSLLTSRWMSSMMDPTLAPIVLEDPANLPSPTSKVISSNQLTSDEPSSSSTFGFGLPFMNQNTM</sequence>
<name>A0A0N4U543_DRAME</name>
<dbReference type="STRING" id="318479.A0A0N4U543"/>
<evidence type="ECO:0000256" key="10">
    <source>
        <dbReference type="ARBA" id="ARBA00023128"/>
    </source>
</evidence>
<organism evidence="15 17">
    <name type="scientific">Dracunculus medinensis</name>
    <name type="common">Guinea worm</name>
    <dbReference type="NCBI Taxonomy" id="318479"/>
    <lineage>
        <taxon>Eukaryota</taxon>
        <taxon>Metazoa</taxon>
        <taxon>Ecdysozoa</taxon>
        <taxon>Nematoda</taxon>
        <taxon>Chromadorea</taxon>
        <taxon>Rhabditida</taxon>
        <taxon>Spirurina</taxon>
        <taxon>Dracunculoidea</taxon>
        <taxon>Dracunculidae</taxon>
        <taxon>Dracunculus</taxon>
    </lineage>
</organism>
<reference evidence="17" key="1">
    <citation type="submission" date="2017-02" db="UniProtKB">
        <authorList>
            <consortium name="WormBaseParasite"/>
        </authorList>
    </citation>
    <scope>IDENTIFICATION</scope>
</reference>
<keyword evidence="4" id="KW-0813">Transport</keyword>
<dbReference type="Proteomes" id="UP000274756">
    <property type="component" value="Unassembled WGS sequence"/>
</dbReference>
<dbReference type="GO" id="GO:0008320">
    <property type="term" value="F:protein transmembrane transporter activity"/>
    <property type="evidence" value="ECO:0007669"/>
    <property type="project" value="TreeGrafter"/>
</dbReference>
<comment type="function">
    <text evidence="1">Essential component of the TIM23 complex, a complex that mediates the translocation of transit peptide-containing proteins across the mitochondrial inner membrane.</text>
</comment>
<feature type="region of interest" description="Disordered" evidence="12">
    <location>
        <begin position="149"/>
        <end position="182"/>
    </location>
</feature>
<evidence type="ECO:0000313" key="16">
    <source>
        <dbReference type="Proteomes" id="UP000274756"/>
    </source>
</evidence>
<keyword evidence="11 13" id="KW-0472">Membrane</keyword>
<gene>
    <name evidence="14" type="ORF">DME_LOCUS6307</name>
</gene>
<keyword evidence="5 13" id="KW-0812">Transmembrane</keyword>
<evidence type="ECO:0000313" key="15">
    <source>
        <dbReference type="Proteomes" id="UP000038040"/>
    </source>
</evidence>
<dbReference type="WBParaSite" id="DME_0000194701-mRNA-1">
    <property type="protein sequence ID" value="DME_0000194701-mRNA-1"/>
    <property type="gene ID" value="DME_0000194701"/>
</dbReference>
<evidence type="ECO:0000256" key="6">
    <source>
        <dbReference type="ARBA" id="ARBA00022792"/>
    </source>
</evidence>
<accession>A0A0N4U543</accession>
<protein>
    <submittedName>
        <fullName evidence="17">Mitochondrial import inner membrane translocase subunit TIM17</fullName>
    </submittedName>
</protein>
<evidence type="ECO:0000313" key="14">
    <source>
        <dbReference type="EMBL" id="VDN56334.1"/>
    </source>
</evidence>
<dbReference type="EMBL" id="UYYG01001155">
    <property type="protein sequence ID" value="VDN56334.1"/>
    <property type="molecule type" value="Genomic_DNA"/>
</dbReference>
<evidence type="ECO:0000256" key="7">
    <source>
        <dbReference type="ARBA" id="ARBA00022927"/>
    </source>
</evidence>
<evidence type="ECO:0000256" key="1">
    <source>
        <dbReference type="ARBA" id="ARBA00002959"/>
    </source>
</evidence>
<feature type="transmembrane region" description="Helical" evidence="13">
    <location>
        <begin position="16"/>
        <end position="35"/>
    </location>
</feature>
<evidence type="ECO:0000256" key="12">
    <source>
        <dbReference type="SAM" id="MobiDB-lite"/>
    </source>
</evidence>
<evidence type="ECO:0000256" key="2">
    <source>
        <dbReference type="ARBA" id="ARBA00004448"/>
    </source>
</evidence>
<dbReference type="Pfam" id="PF02466">
    <property type="entry name" value="Tim17"/>
    <property type="match status" value="1"/>
</dbReference>
<evidence type="ECO:0000256" key="5">
    <source>
        <dbReference type="ARBA" id="ARBA00022692"/>
    </source>
</evidence>
<dbReference type="PANTHER" id="PTHR10485:SF0">
    <property type="entry name" value="AT05822P-RELATED"/>
    <property type="match status" value="1"/>
</dbReference>
<evidence type="ECO:0000256" key="3">
    <source>
        <dbReference type="ARBA" id="ARBA00008444"/>
    </source>
</evidence>
<dbReference type="GO" id="GO:0030150">
    <property type="term" value="P:protein import into mitochondrial matrix"/>
    <property type="evidence" value="ECO:0007669"/>
    <property type="project" value="TreeGrafter"/>
</dbReference>
<evidence type="ECO:0000313" key="17">
    <source>
        <dbReference type="WBParaSite" id="DME_0000194701-mRNA-1"/>
    </source>
</evidence>
<comment type="subcellular location">
    <subcellularLocation>
        <location evidence="2">Mitochondrion inner membrane</location>
        <topology evidence="2">Multi-pass membrane protein</topology>
    </subcellularLocation>
</comment>
<keyword evidence="8 13" id="KW-1133">Transmembrane helix</keyword>
<evidence type="ECO:0000256" key="4">
    <source>
        <dbReference type="ARBA" id="ARBA00022448"/>
    </source>
</evidence>
<keyword evidence="9" id="KW-0811">Translocation</keyword>
<dbReference type="GO" id="GO:0005744">
    <property type="term" value="C:TIM23 mitochondrial import inner membrane translocase complex"/>
    <property type="evidence" value="ECO:0007669"/>
    <property type="project" value="TreeGrafter"/>
</dbReference>
<evidence type="ECO:0000256" key="9">
    <source>
        <dbReference type="ARBA" id="ARBA00023010"/>
    </source>
</evidence>
<evidence type="ECO:0000256" key="8">
    <source>
        <dbReference type="ARBA" id="ARBA00022989"/>
    </source>
</evidence>
<dbReference type="Proteomes" id="UP000038040">
    <property type="component" value="Unplaced"/>
</dbReference>
<keyword evidence="7" id="KW-0653">Protein transport</keyword>
<feature type="transmembrane region" description="Helical" evidence="13">
    <location>
        <begin position="101"/>
        <end position="122"/>
    </location>
</feature>
<keyword evidence="16" id="KW-1185">Reference proteome</keyword>
<evidence type="ECO:0000256" key="13">
    <source>
        <dbReference type="SAM" id="Phobius"/>
    </source>
</evidence>
<feature type="compositionally biased region" description="Polar residues" evidence="12">
    <location>
        <begin position="149"/>
        <end position="170"/>
    </location>
</feature>
<evidence type="ECO:0000256" key="11">
    <source>
        <dbReference type="ARBA" id="ARBA00023136"/>
    </source>
</evidence>
<feature type="transmembrane region" description="Helical" evidence="13">
    <location>
        <begin position="55"/>
        <end position="72"/>
    </location>
</feature>
<proteinExistence type="inferred from homology"/>
<dbReference type="AlphaFoldDB" id="A0A0N4U543"/>
<dbReference type="PANTHER" id="PTHR10485">
    <property type="entry name" value="MITOCHONDRIAL IMPORT INNER MEMBRANE TRANSLOCASE SUBUNIT TIM-17"/>
    <property type="match status" value="1"/>
</dbReference>